<accession>A0A9W7GBJ5</accession>
<keyword evidence="3" id="KW-1185">Reference proteome</keyword>
<protein>
    <submittedName>
        <fullName evidence="2">Uncharacterized protein</fullName>
    </submittedName>
</protein>
<proteinExistence type="predicted"/>
<name>A0A9W7GBJ5_9STRA</name>
<evidence type="ECO:0000313" key="3">
    <source>
        <dbReference type="Proteomes" id="UP001165065"/>
    </source>
</evidence>
<sequence length="486" mass="55483">MPTITDKENSFRPTSSLFSPGYADKLAKKAGNIPLERKKGLKETTPSKLNIRNNRSNVSEYFLAEAKSDATTAPSFGAFGSLLMDAAKDAQDDRDSIHARRVERREMVAAEKQRREEEEEGKKTAERLEEEENDKLLATRLLQEERAYQLLEEENRRAQEKRDEDLAMAHQEEVKRDIMEEEKKMEEKDVELAKRCMREEKDAILAERIAAAEEMAQAAQEKIEKQDFAKAMEIQRGLESEHAKECEAKESYDKRVAKSYVMKDQRLAHREARNQTWLDTIAAQYFTVYGEGGELSILDGDEDKMSEEEFKLCHDFAAWQDAQMEIHDVMGGICVSARLPRLSEVDFEVHPSGKEVELMCTSEDKAGHETRLVHKNIELYHDLMKRVYGERYVVPPPCDVEKVSTYSIHLQLDACVGVGVTPNDISYVYEQGSGVLYLYLNGLKLRAGDKSGLEEKDERENGGVSRGKSSLLKRMVDKVVGGRRRR</sequence>
<feature type="compositionally biased region" description="Polar residues" evidence="1">
    <location>
        <begin position="44"/>
        <end position="56"/>
    </location>
</feature>
<evidence type="ECO:0000313" key="2">
    <source>
        <dbReference type="EMBL" id="GMI42710.1"/>
    </source>
</evidence>
<feature type="compositionally biased region" description="Basic and acidic residues" evidence="1">
    <location>
        <begin position="90"/>
        <end position="127"/>
    </location>
</feature>
<dbReference type="Proteomes" id="UP001165065">
    <property type="component" value="Unassembled WGS sequence"/>
</dbReference>
<dbReference type="OrthoDB" id="194605at2759"/>
<feature type="region of interest" description="Disordered" evidence="1">
    <location>
        <begin position="90"/>
        <end position="134"/>
    </location>
</feature>
<dbReference type="EMBL" id="BRYA01000179">
    <property type="protein sequence ID" value="GMI42710.1"/>
    <property type="molecule type" value="Genomic_DNA"/>
</dbReference>
<reference evidence="3" key="1">
    <citation type="journal article" date="2023" name="Commun. Biol.">
        <title>Genome analysis of Parmales, the sister group of diatoms, reveals the evolutionary specialization of diatoms from phago-mixotrophs to photoautotrophs.</title>
        <authorList>
            <person name="Ban H."/>
            <person name="Sato S."/>
            <person name="Yoshikawa S."/>
            <person name="Yamada K."/>
            <person name="Nakamura Y."/>
            <person name="Ichinomiya M."/>
            <person name="Sato N."/>
            <person name="Blanc-Mathieu R."/>
            <person name="Endo H."/>
            <person name="Kuwata A."/>
            <person name="Ogata H."/>
        </authorList>
    </citation>
    <scope>NUCLEOTIDE SEQUENCE [LARGE SCALE GENOMIC DNA]</scope>
</reference>
<feature type="region of interest" description="Disordered" evidence="1">
    <location>
        <begin position="37"/>
        <end position="56"/>
    </location>
</feature>
<dbReference type="AlphaFoldDB" id="A0A9W7GBJ5"/>
<evidence type="ECO:0000256" key="1">
    <source>
        <dbReference type="SAM" id="MobiDB-lite"/>
    </source>
</evidence>
<organism evidence="2 3">
    <name type="scientific">Triparma columacea</name>
    <dbReference type="NCBI Taxonomy" id="722753"/>
    <lineage>
        <taxon>Eukaryota</taxon>
        <taxon>Sar</taxon>
        <taxon>Stramenopiles</taxon>
        <taxon>Ochrophyta</taxon>
        <taxon>Bolidophyceae</taxon>
        <taxon>Parmales</taxon>
        <taxon>Triparmaceae</taxon>
        <taxon>Triparma</taxon>
    </lineage>
</organism>
<gene>
    <name evidence="2" type="ORF">TrCOL_g6315</name>
</gene>
<comment type="caution">
    <text evidence="2">The sequence shown here is derived from an EMBL/GenBank/DDBJ whole genome shotgun (WGS) entry which is preliminary data.</text>
</comment>